<comment type="caution">
    <text evidence="3">The sequence shown here is derived from an EMBL/GenBank/DDBJ whole genome shotgun (WGS) entry which is preliminary data.</text>
</comment>
<feature type="transmembrane region" description="Helical" evidence="2">
    <location>
        <begin position="94"/>
        <end position="114"/>
    </location>
</feature>
<keyword evidence="2" id="KW-1133">Transmembrane helix</keyword>
<keyword evidence="1" id="KW-0175">Coiled coil</keyword>
<keyword evidence="4" id="KW-1185">Reference proteome</keyword>
<feature type="transmembrane region" description="Helical" evidence="2">
    <location>
        <begin position="56"/>
        <end position="74"/>
    </location>
</feature>
<keyword evidence="2" id="KW-0812">Transmembrane</keyword>
<protein>
    <submittedName>
        <fullName evidence="3">Uncharacterized protein</fullName>
    </submittedName>
</protein>
<proteinExistence type="predicted"/>
<dbReference type="Proteomes" id="UP000636505">
    <property type="component" value="Unassembled WGS sequence"/>
</dbReference>
<gene>
    <name evidence="3" type="ORF">IQ241_15305</name>
</gene>
<evidence type="ECO:0000313" key="4">
    <source>
        <dbReference type="Proteomes" id="UP000636505"/>
    </source>
</evidence>
<evidence type="ECO:0000256" key="2">
    <source>
        <dbReference type="SAM" id="Phobius"/>
    </source>
</evidence>
<accession>A0A8J7AGT3</accession>
<reference evidence="3" key="1">
    <citation type="submission" date="2020-10" db="EMBL/GenBank/DDBJ databases">
        <authorList>
            <person name="Castelo-Branco R."/>
            <person name="Eusebio N."/>
            <person name="Adriana R."/>
            <person name="Vieira A."/>
            <person name="Brugerolle De Fraissinette N."/>
            <person name="Rezende De Castro R."/>
            <person name="Schneider M.P."/>
            <person name="Vasconcelos V."/>
            <person name="Leao P.N."/>
        </authorList>
    </citation>
    <scope>NUCLEOTIDE SEQUENCE</scope>
    <source>
        <strain evidence="3">LEGE 07310</strain>
    </source>
</reference>
<dbReference type="RefSeq" id="WP_193908687.1">
    <property type="nucleotide sequence ID" value="NZ_JADEXG010000037.1"/>
</dbReference>
<dbReference type="AlphaFoldDB" id="A0A8J7AGT3"/>
<keyword evidence="2" id="KW-0472">Membrane</keyword>
<organism evidence="3 4">
    <name type="scientific">Vasconcelosia minhoensis LEGE 07310</name>
    <dbReference type="NCBI Taxonomy" id="915328"/>
    <lineage>
        <taxon>Bacteria</taxon>
        <taxon>Bacillati</taxon>
        <taxon>Cyanobacteriota</taxon>
        <taxon>Cyanophyceae</taxon>
        <taxon>Nodosilineales</taxon>
        <taxon>Cymatolegaceae</taxon>
        <taxon>Vasconcelosia</taxon>
        <taxon>Vasconcelosia minhoensis</taxon>
    </lineage>
</organism>
<dbReference type="EMBL" id="JADEXG010000037">
    <property type="protein sequence ID" value="MBE9078644.1"/>
    <property type="molecule type" value="Genomic_DNA"/>
</dbReference>
<dbReference type="InterPro" id="IPR047709">
    <property type="entry name" value="HpsJ-like"/>
</dbReference>
<feature type="transmembrane region" description="Helical" evidence="2">
    <location>
        <begin position="231"/>
        <end position="253"/>
    </location>
</feature>
<evidence type="ECO:0000256" key="1">
    <source>
        <dbReference type="SAM" id="Coils"/>
    </source>
</evidence>
<evidence type="ECO:0000313" key="3">
    <source>
        <dbReference type="EMBL" id="MBE9078644.1"/>
    </source>
</evidence>
<sequence length="260" mass="28651">MTSARPVGKLPSPLAAVSLKIVGGITILASLIDFLVLLIPPDFLNRQWQIATTTQLVDRGIVPLVGIALLFTGYWIDSSLGSTVQRRSLAVDMRFWVCVLACILGVVFLVATVLHPNNIRIQSRDALAQVSQEAEQANEQLQQRLNAEVGQQRAQIDALLQNPEQLQAALESGQVTDEQRAQIEQFQNNPAALDEFLNSQVGQLQNQLQTEIGTRQTTAARNVRIEAWKSGIRIAVSSLLLALGYTLIGWMGLRRLMMMT</sequence>
<feature type="transmembrane region" description="Helical" evidence="2">
    <location>
        <begin position="21"/>
        <end position="44"/>
    </location>
</feature>
<name>A0A8J7AGT3_9CYAN</name>
<dbReference type="NCBIfam" id="NF038305">
    <property type="entry name" value="HpsJ_fam"/>
    <property type="match status" value="1"/>
</dbReference>
<feature type="coiled-coil region" evidence="1">
    <location>
        <begin position="120"/>
        <end position="162"/>
    </location>
</feature>